<evidence type="ECO:0000256" key="1">
    <source>
        <dbReference type="SAM" id="MobiDB-lite"/>
    </source>
</evidence>
<reference evidence="3 4" key="1">
    <citation type="submission" date="2025-04" db="UniProtKB">
        <authorList>
            <consortium name="RefSeq"/>
        </authorList>
    </citation>
    <scope>IDENTIFICATION</scope>
    <source>
        <tissue evidence="3 4">White muscle</tissue>
    </source>
</reference>
<evidence type="ECO:0000313" key="3">
    <source>
        <dbReference type="RefSeq" id="XP_038854752.1"/>
    </source>
</evidence>
<gene>
    <name evidence="3 4 5" type="primary">LOC120051948</name>
</gene>
<dbReference type="GeneID" id="120051948"/>
<evidence type="ECO:0000313" key="2">
    <source>
        <dbReference type="Proteomes" id="UP000808372"/>
    </source>
</evidence>
<dbReference type="Proteomes" id="UP000808372">
    <property type="component" value="Chromosome 8"/>
</dbReference>
<evidence type="ECO:0000313" key="5">
    <source>
        <dbReference type="RefSeq" id="XP_038854754.1"/>
    </source>
</evidence>
<dbReference type="RefSeq" id="XP_038854754.1">
    <property type="nucleotide sequence ID" value="XM_038998826.1"/>
</dbReference>
<sequence length="279" mass="31900">MSTDETDESTSSTLILERSPQSRCSTPEVEQLGETTESLQNQTRHYKTLQEMYKTKARPNQKDVSQLLDLEFQARRAFIDSDATKEQDRPTKILQAYPCFRELDHVMDELRRILDQGNSRFIPELKTRWGTFYNKAQFYGVFKKVMKPPLLDKVKHSIAMMKDLPDMFPSPVAPPKKLGHASEAMLHILESAEEPNTFLQARPLFSPVVNVCETNCVLAIGTMPVVTFPKEDIYASVMYLMACYYAFHLTYPKCIATLLSVLQTEVLSDAIHDRDMTSS</sequence>
<dbReference type="AlphaFoldDB" id="A0A8U0R5X4"/>
<evidence type="ECO:0000313" key="4">
    <source>
        <dbReference type="RefSeq" id="XP_038854753.1"/>
    </source>
</evidence>
<dbReference type="RefSeq" id="XP_038854753.1">
    <property type="nucleotide sequence ID" value="XM_038998825.1"/>
</dbReference>
<name>A0A8U0R5X4_SALNM</name>
<proteinExistence type="predicted"/>
<feature type="region of interest" description="Disordered" evidence="1">
    <location>
        <begin position="1"/>
        <end position="41"/>
    </location>
</feature>
<accession>A0A8U0R5X4</accession>
<organism evidence="2 3">
    <name type="scientific">Salvelinus namaycush</name>
    <name type="common">Lake trout</name>
    <name type="synonym">Salmo namaycush</name>
    <dbReference type="NCBI Taxonomy" id="8040"/>
    <lineage>
        <taxon>Eukaryota</taxon>
        <taxon>Metazoa</taxon>
        <taxon>Chordata</taxon>
        <taxon>Craniata</taxon>
        <taxon>Vertebrata</taxon>
        <taxon>Euteleostomi</taxon>
        <taxon>Actinopterygii</taxon>
        <taxon>Neopterygii</taxon>
        <taxon>Teleostei</taxon>
        <taxon>Protacanthopterygii</taxon>
        <taxon>Salmoniformes</taxon>
        <taxon>Salmonidae</taxon>
        <taxon>Salmoninae</taxon>
        <taxon>Salvelinus</taxon>
    </lineage>
</organism>
<dbReference type="RefSeq" id="XP_038854752.1">
    <property type="nucleotide sequence ID" value="XM_038998824.1"/>
</dbReference>
<keyword evidence="2" id="KW-1185">Reference proteome</keyword>
<protein>
    <submittedName>
        <fullName evidence="3 4">Uncharacterized protein LOC120051948</fullName>
    </submittedName>
</protein>
<dbReference type="KEGG" id="snh:120051948"/>